<reference evidence="8" key="3">
    <citation type="journal article" date="2017" name="Nature">
        <title>Genome sequence of the progenitor of the wheat D genome Aegilops tauschii.</title>
        <authorList>
            <person name="Luo M.C."/>
            <person name="Gu Y.Q."/>
            <person name="Puiu D."/>
            <person name="Wang H."/>
            <person name="Twardziok S.O."/>
            <person name="Deal K.R."/>
            <person name="Huo N."/>
            <person name="Zhu T."/>
            <person name="Wang L."/>
            <person name="Wang Y."/>
            <person name="McGuire P.E."/>
            <person name="Liu S."/>
            <person name="Long H."/>
            <person name="Ramasamy R.K."/>
            <person name="Rodriguez J.C."/>
            <person name="Van S.L."/>
            <person name="Yuan L."/>
            <person name="Wang Z."/>
            <person name="Xia Z."/>
            <person name="Xiao L."/>
            <person name="Anderson O.D."/>
            <person name="Ouyang S."/>
            <person name="Liang Y."/>
            <person name="Zimin A.V."/>
            <person name="Pertea G."/>
            <person name="Qi P."/>
            <person name="Bennetzen J.L."/>
            <person name="Dai X."/>
            <person name="Dawson M.W."/>
            <person name="Muller H.G."/>
            <person name="Kugler K."/>
            <person name="Rivarola-Duarte L."/>
            <person name="Spannagl M."/>
            <person name="Mayer K.F.X."/>
            <person name="Lu F.H."/>
            <person name="Bevan M.W."/>
            <person name="Leroy P."/>
            <person name="Li P."/>
            <person name="You F.M."/>
            <person name="Sun Q."/>
            <person name="Liu Z."/>
            <person name="Lyons E."/>
            <person name="Wicker T."/>
            <person name="Salzberg S.L."/>
            <person name="Devos K.M."/>
            <person name="Dvorak J."/>
        </authorList>
    </citation>
    <scope>NUCLEOTIDE SEQUENCE [LARGE SCALE GENOMIC DNA]</scope>
    <source>
        <strain evidence="8">cv. AL8/78</strain>
    </source>
</reference>
<evidence type="ECO:0000256" key="5">
    <source>
        <dbReference type="ARBA" id="ARBA00023049"/>
    </source>
</evidence>
<keyword evidence="3 6" id="KW-0378">Hydrolase</keyword>
<keyword evidence="1 6" id="KW-0645">Protease</keyword>
<dbReference type="Proteomes" id="UP000015105">
    <property type="component" value="Chromosome 6D"/>
</dbReference>
<keyword evidence="2" id="KW-0479">Metal-binding</keyword>
<evidence type="ECO:0000256" key="4">
    <source>
        <dbReference type="ARBA" id="ARBA00022833"/>
    </source>
</evidence>
<accession>A0A453MS16</accession>
<dbReference type="PANTHER" id="PTHR22726:SF1">
    <property type="entry name" value="METALLOENDOPEPTIDASE OMA1, MITOCHONDRIAL"/>
    <property type="match status" value="1"/>
</dbReference>
<dbReference type="GO" id="GO:0051603">
    <property type="term" value="P:proteolysis involved in protein catabolic process"/>
    <property type="evidence" value="ECO:0007669"/>
    <property type="project" value="TreeGrafter"/>
</dbReference>
<evidence type="ECO:0000256" key="6">
    <source>
        <dbReference type="RuleBase" id="RU003983"/>
    </source>
</evidence>
<proteinExistence type="inferred from homology"/>
<keyword evidence="5 6" id="KW-0482">Metalloprotease</keyword>
<dbReference type="Pfam" id="PF01435">
    <property type="entry name" value="Peptidase_M48"/>
    <property type="match status" value="1"/>
</dbReference>
<keyword evidence="9" id="KW-1185">Reference proteome</keyword>
<organism evidence="8 9">
    <name type="scientific">Aegilops tauschii subsp. strangulata</name>
    <name type="common">Goatgrass</name>
    <dbReference type="NCBI Taxonomy" id="200361"/>
    <lineage>
        <taxon>Eukaryota</taxon>
        <taxon>Viridiplantae</taxon>
        <taxon>Streptophyta</taxon>
        <taxon>Embryophyta</taxon>
        <taxon>Tracheophyta</taxon>
        <taxon>Spermatophyta</taxon>
        <taxon>Magnoliopsida</taxon>
        <taxon>Liliopsida</taxon>
        <taxon>Poales</taxon>
        <taxon>Poaceae</taxon>
        <taxon>BOP clade</taxon>
        <taxon>Pooideae</taxon>
        <taxon>Triticodae</taxon>
        <taxon>Triticeae</taxon>
        <taxon>Triticinae</taxon>
        <taxon>Aegilops</taxon>
    </lineage>
</organism>
<evidence type="ECO:0000256" key="2">
    <source>
        <dbReference type="ARBA" id="ARBA00022723"/>
    </source>
</evidence>
<evidence type="ECO:0000256" key="1">
    <source>
        <dbReference type="ARBA" id="ARBA00022670"/>
    </source>
</evidence>
<dbReference type="InterPro" id="IPR001915">
    <property type="entry name" value="Peptidase_M48"/>
</dbReference>
<dbReference type="Gramene" id="AET6Gv20055300.1">
    <property type="protein sequence ID" value="AET6Gv20055300.1"/>
    <property type="gene ID" value="AET6Gv20055300"/>
</dbReference>
<name>A0A453MS16_AEGTS</name>
<dbReference type="InterPro" id="IPR051156">
    <property type="entry name" value="Mito/Outer_Membr_Metalloprot"/>
</dbReference>
<evidence type="ECO:0000313" key="8">
    <source>
        <dbReference type="EnsemblPlants" id="AET6Gv20055300.1"/>
    </source>
</evidence>
<dbReference type="GO" id="GO:0004222">
    <property type="term" value="F:metalloendopeptidase activity"/>
    <property type="evidence" value="ECO:0007669"/>
    <property type="project" value="InterPro"/>
</dbReference>
<evidence type="ECO:0000313" key="9">
    <source>
        <dbReference type="Proteomes" id="UP000015105"/>
    </source>
</evidence>
<reference evidence="8" key="5">
    <citation type="journal article" date="2021" name="G3 (Bethesda)">
        <title>Aegilops tauschii genome assembly Aet v5.0 features greater sequence contiguity and improved annotation.</title>
        <authorList>
            <person name="Wang L."/>
            <person name="Zhu T."/>
            <person name="Rodriguez J.C."/>
            <person name="Deal K.R."/>
            <person name="Dubcovsky J."/>
            <person name="McGuire P.E."/>
            <person name="Lux T."/>
            <person name="Spannagl M."/>
            <person name="Mayer K.F.X."/>
            <person name="Baldrich P."/>
            <person name="Meyers B.C."/>
            <person name="Huo N."/>
            <person name="Gu Y.Q."/>
            <person name="Zhou H."/>
            <person name="Devos K.M."/>
            <person name="Bennetzen J.L."/>
            <person name="Unver T."/>
            <person name="Budak H."/>
            <person name="Gulick P.J."/>
            <person name="Galiba G."/>
            <person name="Kalapos B."/>
            <person name="Nelson D.R."/>
            <person name="Li P."/>
            <person name="You F.M."/>
            <person name="Luo M.C."/>
            <person name="Dvorak J."/>
        </authorList>
    </citation>
    <scope>NUCLEOTIDE SEQUENCE [LARGE SCALE GENOMIC DNA]</scope>
    <source>
        <strain evidence="8">cv. AL8/78</strain>
    </source>
</reference>
<dbReference type="STRING" id="200361.A0A453MS16"/>
<dbReference type="GO" id="GO:0046872">
    <property type="term" value="F:metal ion binding"/>
    <property type="evidence" value="ECO:0007669"/>
    <property type="project" value="UniProtKB-KW"/>
</dbReference>
<protein>
    <recommendedName>
        <fullName evidence="7">Peptidase M48 domain-containing protein</fullName>
    </recommendedName>
</protein>
<reference evidence="9" key="1">
    <citation type="journal article" date="2014" name="Science">
        <title>Ancient hybridizations among the ancestral genomes of bread wheat.</title>
        <authorList>
            <consortium name="International Wheat Genome Sequencing Consortium,"/>
            <person name="Marcussen T."/>
            <person name="Sandve S.R."/>
            <person name="Heier L."/>
            <person name="Spannagl M."/>
            <person name="Pfeifer M."/>
            <person name="Jakobsen K.S."/>
            <person name="Wulff B.B."/>
            <person name="Steuernagel B."/>
            <person name="Mayer K.F."/>
            <person name="Olsen O.A."/>
        </authorList>
    </citation>
    <scope>NUCLEOTIDE SEQUENCE [LARGE SCALE GENOMIC DNA]</scope>
    <source>
        <strain evidence="9">cv. AL8/78</strain>
    </source>
</reference>
<reference evidence="8" key="4">
    <citation type="submission" date="2019-03" db="UniProtKB">
        <authorList>
            <consortium name="EnsemblPlants"/>
        </authorList>
    </citation>
    <scope>IDENTIFICATION</scope>
</reference>
<reference evidence="9" key="2">
    <citation type="journal article" date="2017" name="Nat. Plants">
        <title>The Aegilops tauschii genome reveals multiple impacts of transposons.</title>
        <authorList>
            <person name="Zhao G."/>
            <person name="Zou C."/>
            <person name="Li K."/>
            <person name="Wang K."/>
            <person name="Li T."/>
            <person name="Gao L."/>
            <person name="Zhang X."/>
            <person name="Wang H."/>
            <person name="Yang Z."/>
            <person name="Liu X."/>
            <person name="Jiang W."/>
            <person name="Mao L."/>
            <person name="Kong X."/>
            <person name="Jiao Y."/>
            <person name="Jia J."/>
        </authorList>
    </citation>
    <scope>NUCLEOTIDE SEQUENCE [LARGE SCALE GENOMIC DNA]</scope>
    <source>
        <strain evidence="9">cv. AL8/78</strain>
    </source>
</reference>
<dbReference type="GO" id="GO:0016020">
    <property type="term" value="C:membrane"/>
    <property type="evidence" value="ECO:0007669"/>
    <property type="project" value="TreeGrafter"/>
</dbReference>
<keyword evidence="4 6" id="KW-0862">Zinc</keyword>
<dbReference type="AlphaFoldDB" id="A0A453MS16"/>
<evidence type="ECO:0000259" key="7">
    <source>
        <dbReference type="Pfam" id="PF01435"/>
    </source>
</evidence>
<sequence length="182" mass="20179">EKVPCTDRVHWVSSPLLRSLIGDTIFETIKEKRGHAFLGPSDLNTVRVRLIASAIFRGAHDLFPRDGDRDNKKAKTTALHDLKWEVIIFNNEKAKAYSLPNGKIVVYTGLLNCLNTDAEIAALIAHEAGHVVAKHNTEFSRMIPFHDKLASQRNEMEADLIGLKLLAAAGFDTDEAHGSWGL</sequence>
<dbReference type="PANTHER" id="PTHR22726">
    <property type="entry name" value="METALLOENDOPEPTIDASE OMA1"/>
    <property type="match status" value="1"/>
</dbReference>
<feature type="domain" description="Peptidase M48" evidence="7">
    <location>
        <begin position="74"/>
        <end position="138"/>
    </location>
</feature>
<dbReference type="Gene3D" id="3.30.2010.10">
    <property type="entry name" value="Metalloproteases ('zincins'), catalytic domain"/>
    <property type="match status" value="1"/>
</dbReference>
<comment type="cofactor">
    <cofactor evidence="6">
        <name>Zn(2+)</name>
        <dbReference type="ChEBI" id="CHEBI:29105"/>
    </cofactor>
    <text evidence="6">Binds 1 zinc ion per subunit.</text>
</comment>
<comment type="similarity">
    <text evidence="6">Belongs to the peptidase M48 family.</text>
</comment>
<dbReference type="EnsemblPlants" id="AET6Gv20055300.1">
    <property type="protein sequence ID" value="AET6Gv20055300.1"/>
    <property type="gene ID" value="AET6Gv20055300"/>
</dbReference>
<evidence type="ECO:0000256" key="3">
    <source>
        <dbReference type="ARBA" id="ARBA00022801"/>
    </source>
</evidence>